<dbReference type="InterPro" id="IPR044066">
    <property type="entry name" value="TRIAD_supradom"/>
</dbReference>
<feature type="domain" description="RING-type" evidence="12">
    <location>
        <begin position="315"/>
        <end position="360"/>
    </location>
</feature>
<comment type="catalytic activity">
    <reaction evidence="1">
        <text>[E2 ubiquitin-conjugating enzyme]-S-ubiquitinyl-L-cysteine + [acceptor protein]-L-lysine = [E2 ubiquitin-conjugating enzyme]-L-cysteine + [acceptor protein]-N(6)-ubiquitinyl-L-lysine.</text>
        <dbReference type="EC" id="2.3.2.31"/>
    </reaction>
</comment>
<keyword evidence="7" id="KW-0833">Ubl conjugation pathway</keyword>
<dbReference type="EC" id="2.3.2.31" evidence="2"/>
<gene>
    <name evidence="14" type="ORF">PoMZ_12868</name>
</gene>
<feature type="domain" description="RING-type" evidence="13">
    <location>
        <begin position="311"/>
        <end position="513"/>
    </location>
</feature>
<evidence type="ECO:0000256" key="10">
    <source>
        <dbReference type="SAM" id="Coils"/>
    </source>
</evidence>
<feature type="coiled-coil region" evidence="10">
    <location>
        <begin position="510"/>
        <end position="580"/>
    </location>
</feature>
<feature type="compositionally biased region" description="Polar residues" evidence="11">
    <location>
        <begin position="161"/>
        <end position="170"/>
    </location>
</feature>
<dbReference type="PROSITE" id="PS00518">
    <property type="entry name" value="ZF_RING_1"/>
    <property type="match status" value="1"/>
</dbReference>
<dbReference type="AlphaFoldDB" id="A0A4P7NTU7"/>
<evidence type="ECO:0000256" key="9">
    <source>
        <dbReference type="PROSITE-ProRule" id="PRU00175"/>
    </source>
</evidence>
<dbReference type="InterPro" id="IPR013083">
    <property type="entry name" value="Znf_RING/FYVE/PHD"/>
</dbReference>
<dbReference type="PROSITE" id="PS51873">
    <property type="entry name" value="TRIAD"/>
    <property type="match status" value="1"/>
</dbReference>
<keyword evidence="10" id="KW-0175">Coiled coil</keyword>
<dbReference type="PROSITE" id="PS50089">
    <property type="entry name" value="ZF_RING_2"/>
    <property type="match status" value="1"/>
</dbReference>
<feature type="compositionally biased region" description="Low complexity" evidence="11">
    <location>
        <begin position="808"/>
        <end position="819"/>
    </location>
</feature>
<feature type="region of interest" description="Disordered" evidence="11">
    <location>
        <begin position="140"/>
        <end position="171"/>
    </location>
</feature>
<dbReference type="SUPFAM" id="SSF57850">
    <property type="entry name" value="RING/U-box"/>
    <property type="match status" value="2"/>
</dbReference>
<dbReference type="Pfam" id="PF01485">
    <property type="entry name" value="IBR"/>
    <property type="match status" value="2"/>
</dbReference>
<evidence type="ECO:0000256" key="8">
    <source>
        <dbReference type="ARBA" id="ARBA00022833"/>
    </source>
</evidence>
<dbReference type="InterPro" id="IPR002867">
    <property type="entry name" value="IBR_dom"/>
</dbReference>
<keyword evidence="6 9" id="KW-0863">Zinc-finger</keyword>
<evidence type="ECO:0000256" key="2">
    <source>
        <dbReference type="ARBA" id="ARBA00012251"/>
    </source>
</evidence>
<evidence type="ECO:0000259" key="13">
    <source>
        <dbReference type="PROSITE" id="PS51873"/>
    </source>
</evidence>
<dbReference type="EMBL" id="CP034210">
    <property type="protein sequence ID" value="QBZ65901.1"/>
    <property type="molecule type" value="Genomic_DNA"/>
</dbReference>
<feature type="region of interest" description="Disordered" evidence="11">
    <location>
        <begin position="794"/>
        <end position="853"/>
    </location>
</feature>
<evidence type="ECO:0000256" key="5">
    <source>
        <dbReference type="ARBA" id="ARBA00022737"/>
    </source>
</evidence>
<feature type="region of interest" description="Disordered" evidence="11">
    <location>
        <begin position="653"/>
        <end position="691"/>
    </location>
</feature>
<proteinExistence type="predicted"/>
<dbReference type="GO" id="GO:0061630">
    <property type="term" value="F:ubiquitin protein ligase activity"/>
    <property type="evidence" value="ECO:0007669"/>
    <property type="project" value="UniProtKB-EC"/>
</dbReference>
<sequence>MKRLDKDSHPVCRQAGPLRGYHGSITIGITGDDTTLSEANRQQASTAPLLAQLSPLHPSRPPLQSALPNTILAMVSLVITSATVPSNDLEMCSTEVVIRRIPELSEARYFSQVFSASGSSTEAGIDRALAAKAAALGISTVPSPQPPRLSLPYEPSDHQTPDQQTNFSRRATSDLDHSLGIAVSDIPSSPRPLSNVADYAASTTPALANSNSQGAPLSKKRSRNLSFSQYDKYLAHVDPNLKQPKFVKESPVVPEPAPSLFSIGSRRSLVSFKRTLKTKVRWRRSAVSPLPILPFPALSVTYYMASPYRYLPSSCICCRDDFNKIQSLQTLPCGHTYCSSCLKIMVNQSVTDESKMPPRCCTQPIPGHVVKAVLDVEEQQTFLKAVLQFSTPWEARIFCPNAACGEFIRPRAKIDPKHPFDVTCKYCRSRVCVMCKRDAHPLGQDCPADFELDEVLKMGEKSGWRRCYKCRTLVELSQGCTHMTCRCKAQFCYICGAVWDSTVGCPNYCNGEEELERRRLEEEARMEELEAEKEAQEQAALAVEADRLVALERTAASPEFAELAETLAAEKERIVTYENEAKSSLWSRHTDERVALMERFSDQVDKMRERHAKTMQHLEDRQIAAEMDLRATLEQRARSVKIRLRHMEAYCDGLGRSVNPNSSPSTTNSGSLGSRPSSPNPANHPSMPTRVVTERDLRELGQQYNMRDDLERLHQARINVLRDRQAKNMEDLQDRQRTEMDNLLNQRDEEIEDLEAAFAAEDDALLCVFDERRQRARARWALRVEILQKTMENNTGLRHGPLPLPEWPSISGSSPLSPIATSLGLQNEGPQLDSGDEYCSSTDSEVVKPDTMG</sequence>
<feature type="compositionally biased region" description="Low complexity" evidence="11">
    <location>
        <begin position="657"/>
        <end position="674"/>
    </location>
</feature>
<keyword evidence="3" id="KW-0808">Transferase</keyword>
<reference evidence="14 15" key="1">
    <citation type="journal article" date="2019" name="Mol. Biol. Evol.">
        <title>Blast fungal genomes show frequent chromosomal changes, gene gains and losses, and effector gene turnover.</title>
        <authorList>
            <person name="Gomez Luciano L.B."/>
            <person name="Jason Tsai I."/>
            <person name="Chuma I."/>
            <person name="Tosa Y."/>
            <person name="Chen Y.H."/>
            <person name="Li J.Y."/>
            <person name="Li M.Y."/>
            <person name="Jade Lu M.Y."/>
            <person name="Nakayashiki H."/>
            <person name="Li W.H."/>
        </authorList>
    </citation>
    <scope>NUCLEOTIDE SEQUENCE [LARGE SCALE GENOMIC DNA]</scope>
    <source>
        <strain evidence="14">MZ5-1-6</strain>
    </source>
</reference>
<accession>A0A4P7NTU7</accession>
<evidence type="ECO:0000256" key="4">
    <source>
        <dbReference type="ARBA" id="ARBA00022723"/>
    </source>
</evidence>
<dbReference type="InterPro" id="IPR001841">
    <property type="entry name" value="Znf_RING"/>
</dbReference>
<dbReference type="Gene3D" id="1.20.120.1750">
    <property type="match status" value="1"/>
</dbReference>
<organism evidence="14 15">
    <name type="scientific">Pyricularia oryzae</name>
    <name type="common">Rice blast fungus</name>
    <name type="synonym">Magnaporthe oryzae</name>
    <dbReference type="NCBI Taxonomy" id="318829"/>
    <lineage>
        <taxon>Eukaryota</taxon>
        <taxon>Fungi</taxon>
        <taxon>Dikarya</taxon>
        <taxon>Ascomycota</taxon>
        <taxon>Pezizomycotina</taxon>
        <taxon>Sordariomycetes</taxon>
        <taxon>Sordariomycetidae</taxon>
        <taxon>Magnaporthales</taxon>
        <taxon>Pyriculariaceae</taxon>
        <taxon>Pyricularia</taxon>
    </lineage>
</organism>
<dbReference type="GO" id="GO:0016567">
    <property type="term" value="P:protein ubiquitination"/>
    <property type="evidence" value="ECO:0007669"/>
    <property type="project" value="InterPro"/>
</dbReference>
<dbReference type="Proteomes" id="UP000294847">
    <property type="component" value="Chromosome 7"/>
</dbReference>
<evidence type="ECO:0000256" key="3">
    <source>
        <dbReference type="ARBA" id="ARBA00022679"/>
    </source>
</evidence>
<keyword evidence="4" id="KW-0479">Metal-binding</keyword>
<dbReference type="GO" id="GO:0008270">
    <property type="term" value="F:zinc ion binding"/>
    <property type="evidence" value="ECO:0007669"/>
    <property type="project" value="UniProtKB-KW"/>
</dbReference>
<dbReference type="PANTHER" id="PTHR11685">
    <property type="entry name" value="RBR FAMILY RING FINGER AND IBR DOMAIN-CONTAINING"/>
    <property type="match status" value="1"/>
</dbReference>
<evidence type="ECO:0000256" key="6">
    <source>
        <dbReference type="ARBA" id="ARBA00022771"/>
    </source>
</evidence>
<evidence type="ECO:0000256" key="1">
    <source>
        <dbReference type="ARBA" id="ARBA00001798"/>
    </source>
</evidence>
<dbReference type="SMART" id="SM00647">
    <property type="entry name" value="IBR"/>
    <property type="match status" value="2"/>
</dbReference>
<feature type="coiled-coil region" evidence="10">
    <location>
        <begin position="726"/>
        <end position="760"/>
    </location>
</feature>
<evidence type="ECO:0000313" key="14">
    <source>
        <dbReference type="EMBL" id="QBZ65901.1"/>
    </source>
</evidence>
<dbReference type="CDD" id="cd22584">
    <property type="entry name" value="Rcat_RBR_unk"/>
    <property type="match status" value="1"/>
</dbReference>
<protein>
    <recommendedName>
        <fullName evidence="2">RBR-type E3 ubiquitin transferase</fullName>
        <ecNumber evidence="2">2.3.2.31</ecNumber>
    </recommendedName>
</protein>
<evidence type="ECO:0000259" key="12">
    <source>
        <dbReference type="PROSITE" id="PS50089"/>
    </source>
</evidence>
<dbReference type="CDD" id="cd20335">
    <property type="entry name" value="BRcat_RBR"/>
    <property type="match status" value="1"/>
</dbReference>
<dbReference type="Gene3D" id="3.30.40.10">
    <property type="entry name" value="Zinc/RING finger domain, C3HC4 (zinc finger)"/>
    <property type="match status" value="1"/>
</dbReference>
<keyword evidence="8" id="KW-0862">Zinc</keyword>
<evidence type="ECO:0000256" key="11">
    <source>
        <dbReference type="SAM" id="MobiDB-lite"/>
    </source>
</evidence>
<keyword evidence="5" id="KW-0677">Repeat</keyword>
<dbReference type="InterPro" id="IPR017907">
    <property type="entry name" value="Znf_RING_CS"/>
</dbReference>
<evidence type="ECO:0000313" key="15">
    <source>
        <dbReference type="Proteomes" id="UP000294847"/>
    </source>
</evidence>
<evidence type="ECO:0000256" key="7">
    <source>
        <dbReference type="ARBA" id="ARBA00022786"/>
    </source>
</evidence>
<name>A0A4P7NTU7_PYROR</name>
<dbReference type="InterPro" id="IPR031127">
    <property type="entry name" value="E3_UB_ligase_RBR"/>
</dbReference>